<dbReference type="Proteomes" id="UP001054902">
    <property type="component" value="Unassembled WGS sequence"/>
</dbReference>
<name>A0AAD3CKA9_9STRA</name>
<feature type="compositionally biased region" description="Acidic residues" evidence="1">
    <location>
        <begin position="1230"/>
        <end position="1242"/>
    </location>
</feature>
<feature type="compositionally biased region" description="Basic and acidic residues" evidence="1">
    <location>
        <begin position="740"/>
        <end position="756"/>
    </location>
</feature>
<evidence type="ECO:0000256" key="1">
    <source>
        <dbReference type="SAM" id="MobiDB-lite"/>
    </source>
</evidence>
<feature type="compositionally biased region" description="Polar residues" evidence="1">
    <location>
        <begin position="1093"/>
        <end position="1102"/>
    </location>
</feature>
<gene>
    <name evidence="2" type="ORF">CTEN210_02689</name>
</gene>
<feature type="compositionally biased region" description="Polar residues" evidence="1">
    <location>
        <begin position="1200"/>
        <end position="1229"/>
    </location>
</feature>
<reference evidence="2 3" key="1">
    <citation type="journal article" date="2021" name="Sci. Rep.">
        <title>The genome of the diatom Chaetoceros tenuissimus carries an ancient integrated fragment of an extant virus.</title>
        <authorList>
            <person name="Hongo Y."/>
            <person name="Kimura K."/>
            <person name="Takaki Y."/>
            <person name="Yoshida Y."/>
            <person name="Baba S."/>
            <person name="Kobayashi G."/>
            <person name="Nagasaki K."/>
            <person name="Hano T."/>
            <person name="Tomaru Y."/>
        </authorList>
    </citation>
    <scope>NUCLEOTIDE SEQUENCE [LARGE SCALE GENOMIC DNA]</scope>
    <source>
        <strain evidence="2 3">NIES-3715</strain>
    </source>
</reference>
<feature type="compositionally biased region" description="Polar residues" evidence="1">
    <location>
        <begin position="1327"/>
        <end position="1344"/>
    </location>
</feature>
<feature type="compositionally biased region" description="Pro residues" evidence="1">
    <location>
        <begin position="1296"/>
        <end position="1306"/>
    </location>
</feature>
<feature type="compositionally biased region" description="Polar residues" evidence="1">
    <location>
        <begin position="160"/>
        <end position="173"/>
    </location>
</feature>
<feature type="compositionally biased region" description="Low complexity" evidence="1">
    <location>
        <begin position="133"/>
        <end position="149"/>
    </location>
</feature>
<feature type="region of interest" description="Disordered" evidence="1">
    <location>
        <begin position="1200"/>
        <end position="1398"/>
    </location>
</feature>
<feature type="compositionally biased region" description="Basic and acidic residues" evidence="1">
    <location>
        <begin position="559"/>
        <end position="573"/>
    </location>
</feature>
<feature type="compositionally biased region" description="Low complexity" evidence="1">
    <location>
        <begin position="822"/>
        <end position="832"/>
    </location>
</feature>
<feature type="compositionally biased region" description="Polar residues" evidence="1">
    <location>
        <begin position="760"/>
        <end position="771"/>
    </location>
</feature>
<feature type="compositionally biased region" description="Low complexity" evidence="1">
    <location>
        <begin position="574"/>
        <end position="593"/>
    </location>
</feature>
<feature type="compositionally biased region" description="Polar residues" evidence="1">
    <location>
        <begin position="203"/>
        <end position="221"/>
    </location>
</feature>
<evidence type="ECO:0000313" key="3">
    <source>
        <dbReference type="Proteomes" id="UP001054902"/>
    </source>
</evidence>
<feature type="compositionally biased region" description="Polar residues" evidence="1">
    <location>
        <begin position="37"/>
        <end position="52"/>
    </location>
</feature>
<feature type="compositionally biased region" description="Basic and acidic residues" evidence="1">
    <location>
        <begin position="283"/>
        <end position="305"/>
    </location>
</feature>
<feature type="region of interest" description="Disordered" evidence="1">
    <location>
        <begin position="1033"/>
        <end position="1055"/>
    </location>
</feature>
<feature type="compositionally biased region" description="Basic and acidic residues" evidence="1">
    <location>
        <begin position="776"/>
        <end position="785"/>
    </location>
</feature>
<feature type="region of interest" description="Disordered" evidence="1">
    <location>
        <begin position="1"/>
        <end position="367"/>
    </location>
</feature>
<feature type="compositionally biased region" description="Basic residues" evidence="1">
    <location>
        <begin position="851"/>
        <end position="869"/>
    </location>
</feature>
<dbReference type="EMBL" id="BLLK01000022">
    <property type="protein sequence ID" value="GFH46215.1"/>
    <property type="molecule type" value="Genomic_DNA"/>
</dbReference>
<feature type="region of interest" description="Disordered" evidence="1">
    <location>
        <begin position="498"/>
        <end position="723"/>
    </location>
</feature>
<feature type="region of interest" description="Disordered" evidence="1">
    <location>
        <begin position="383"/>
        <end position="424"/>
    </location>
</feature>
<feature type="compositionally biased region" description="Acidic residues" evidence="1">
    <location>
        <begin position="342"/>
        <end position="353"/>
    </location>
</feature>
<keyword evidence="3" id="KW-1185">Reference proteome</keyword>
<feature type="compositionally biased region" description="Acidic residues" evidence="1">
    <location>
        <begin position="309"/>
        <end position="326"/>
    </location>
</feature>
<comment type="caution">
    <text evidence="2">The sequence shown here is derived from an EMBL/GenBank/DDBJ whole genome shotgun (WGS) entry which is preliminary data.</text>
</comment>
<feature type="compositionally biased region" description="Polar residues" evidence="1">
    <location>
        <begin position="271"/>
        <end position="282"/>
    </location>
</feature>
<organism evidence="2 3">
    <name type="scientific">Chaetoceros tenuissimus</name>
    <dbReference type="NCBI Taxonomy" id="426638"/>
    <lineage>
        <taxon>Eukaryota</taxon>
        <taxon>Sar</taxon>
        <taxon>Stramenopiles</taxon>
        <taxon>Ochrophyta</taxon>
        <taxon>Bacillariophyta</taxon>
        <taxon>Coscinodiscophyceae</taxon>
        <taxon>Chaetocerotophycidae</taxon>
        <taxon>Chaetocerotales</taxon>
        <taxon>Chaetocerotaceae</taxon>
        <taxon>Chaetoceros</taxon>
    </lineage>
</organism>
<accession>A0AAD3CKA9</accession>
<feature type="compositionally biased region" description="Basic and acidic residues" evidence="1">
    <location>
        <begin position="513"/>
        <end position="530"/>
    </location>
</feature>
<sequence>MMSRGRPMPDGASPSPRKTNNMMNTSSRSSIKPEWNASPSMNLKSPMSNRSMGTPEGGSVSSSHRGRRPSPGDLSSSPSNFSFSSSQSNSRRAPSPSRRAPSPGRNASPSRSAPSPGMTNNKSTTPRRPPSPGMGMMMQKPSTPRSRPSPGIPGGAPPSNNNLSVHTTPSPARQRSVRFDESPPRQRFIFSKSPSGTPPAKLNVSSNSSRRILPESNLNDQGSKKKEPLVSSLKKNKKQDNNPLRNNPLFLKQLADISDSESDEDDKSRAQSRSKLFQSIKSMNDKMPKEEEEKKQESVEEEHVQETVVVEDVESEEEEEQQEEEQVSNSREEQVVTPTNIQDDEEDDYESMEQESSPVTAPASPPVKRIAQNFEPTQEKEVALLANPKITSPLRKKNDNPLRKNPMFLKDMDIGSDSDSDDELKTINARERSVSPKKSAGMEKMKKLAALSSLKDEEMKHDDEKEEIVEEVPATRVVKAPSKHFLPSSKSKQKLIANLKNRGSTTPQRPNKGKSESERIIEEKEIKVENADIDDEIEEVKKAPISTTRSRRSLTISQKLEKKRLEAHMREESSASMISSSDHSVTSNTSSRSGRSKKQILDQVKGRLAKRGVSPSPNLIKHIPVEKPVQPRPNSAMQKLLQARQLKKSSSEEEPVKSKSPVKKEQKISPVKKVSPVKAQTKPNTPLKDKRTIQQSPSLLSAPSDENELKINESMMSDTSEHLSVEQGLNLLRQQSAMVREMRNPTSAKEKYEPVKLKNSIHSSEKLTSNMARIKQLKEKKEKRGLSKKSGADLAMSPPPSFESVSPTEKKDSPSRSPPSSPIIELSPQSSPDEIKSPPSSPDESQIAPIKKNKPVPRSPKKTPKRQSAKKHDEDDIVSYEESAKPVEEEDDFSIDNFQEDSPPSRINLLPPKPVAKSDEKNKSSRRKERPSHFHFEEGYGSDSSWSSHDQVFDQYPNPFHEHRMQNESMLQHHDHNQQQRDSEIILEPQFATTEEERNVRDIIFSGAYEDLLPRSTNRLLVRVCEPTLPSSLITQKVPSTPQAQRQTSDTNNVQASSLFTANNDNSASTMKVQQANRDILSGNLDPVFSSRDGPSNEQNGPNFVEKSPERKASNDNGQHTFSLSNSGENYYSPPHNLVDGISKEDLIARHLSTSDEIGEPPQHEEDSLLDSTLIGQDHVSSNEDDKGAVAEWWDKSYAHSQSDNVNTSIRDTLSNSQDTASPTKMNNYESDDDVFFGLDDESPTKASSPISKKGLNKVDGHRKNSFSSAPSEDDSDFDKIMKGSPSPEKKMKRNIPPPPPPPASTPPNRARQMHARRAGDKYTIDGMSTNDQSTLREASTGTGTYDEDTYADSRYESGTLDDNTDSRYESGTLDDNNTYDEKSYSSTSSRSDGSYTYGSATLESMALNKRERKRWNDWDRKDQDAYSEYTDDYTDDDTYDSREMERVMERRARAHEQLLMHAYNALSKPPPTLSKDQIEIKQSTSESNQSDRENQNPSSITSHHFKQRQLLEKFCMKIKNSPFEVLKLNRENKWQTRFLTVSKEGTWLRNGKDMSNGDACFCPLALLWVKKLTRSNDFSVTTIDKQGKGGIIFAHLAEVKVDNEWTNQFPLPKKISQKYSDSVTIRIFSDGDGHKNVTTLRCSRGAADNILLGCSAIIEVLRGGSRMKSRSQKVATDMQKSSSEQYVNQQSMQRTGGIQGNSVASSVGSSHQLSIESSKNGSQRSGRVMTKQSDANRPVVARNYAEQGAPHLWEA</sequence>
<feature type="region of interest" description="Disordered" evidence="1">
    <location>
        <begin position="1480"/>
        <end position="1504"/>
    </location>
</feature>
<feature type="compositionally biased region" description="Basic and acidic residues" evidence="1">
    <location>
        <begin position="649"/>
        <end position="667"/>
    </location>
</feature>
<feature type="compositionally biased region" description="Low complexity" evidence="1">
    <location>
        <begin position="669"/>
        <end position="678"/>
    </location>
</feature>
<feature type="compositionally biased region" description="Polar residues" evidence="1">
    <location>
        <begin position="1677"/>
        <end position="1736"/>
    </location>
</feature>
<proteinExistence type="predicted"/>
<feature type="compositionally biased region" description="Low complexity" evidence="1">
    <location>
        <begin position="1385"/>
        <end position="1398"/>
    </location>
</feature>
<feature type="compositionally biased region" description="Polar residues" evidence="1">
    <location>
        <begin position="1115"/>
        <end position="1130"/>
    </location>
</feature>
<feature type="region of interest" description="Disordered" evidence="1">
    <location>
        <begin position="740"/>
        <end position="947"/>
    </location>
</feature>
<protein>
    <submittedName>
        <fullName evidence="2">Uncharacterized protein</fullName>
    </submittedName>
</protein>
<feature type="region of interest" description="Disordered" evidence="1">
    <location>
        <begin position="1677"/>
        <end position="1740"/>
    </location>
</feature>
<evidence type="ECO:0000313" key="2">
    <source>
        <dbReference type="EMBL" id="GFH46215.1"/>
    </source>
</evidence>
<feature type="compositionally biased region" description="Low complexity" evidence="1">
    <location>
        <begin position="19"/>
        <end position="30"/>
    </location>
</feature>
<feature type="region of interest" description="Disordered" evidence="1">
    <location>
        <begin position="1083"/>
        <end position="1138"/>
    </location>
</feature>
<feature type="compositionally biased region" description="Low complexity" evidence="1">
    <location>
        <begin position="57"/>
        <end position="117"/>
    </location>
</feature>